<keyword evidence="4" id="KW-1185">Reference proteome</keyword>
<feature type="region of interest" description="Disordered" evidence="2">
    <location>
        <begin position="349"/>
        <end position="372"/>
    </location>
</feature>
<keyword evidence="1" id="KW-0175">Coiled coil</keyword>
<organism evidence="3 4">
    <name type="scientific">Candolleomyces aberdarensis</name>
    <dbReference type="NCBI Taxonomy" id="2316362"/>
    <lineage>
        <taxon>Eukaryota</taxon>
        <taxon>Fungi</taxon>
        <taxon>Dikarya</taxon>
        <taxon>Basidiomycota</taxon>
        <taxon>Agaricomycotina</taxon>
        <taxon>Agaricomycetes</taxon>
        <taxon>Agaricomycetidae</taxon>
        <taxon>Agaricales</taxon>
        <taxon>Agaricineae</taxon>
        <taxon>Psathyrellaceae</taxon>
        <taxon>Candolleomyces</taxon>
    </lineage>
</organism>
<dbReference type="OrthoDB" id="2676448at2759"/>
<reference evidence="3 4" key="1">
    <citation type="submission" date="2019-01" db="EMBL/GenBank/DDBJ databases">
        <title>Draft genome sequence of Psathyrella aberdarensis IHI B618.</title>
        <authorList>
            <person name="Buettner E."/>
            <person name="Kellner H."/>
        </authorList>
    </citation>
    <scope>NUCLEOTIDE SEQUENCE [LARGE SCALE GENOMIC DNA]</scope>
    <source>
        <strain evidence="3 4">IHI B618</strain>
    </source>
</reference>
<comment type="caution">
    <text evidence="3">The sequence shown here is derived from an EMBL/GenBank/DDBJ whole genome shotgun (WGS) entry which is preliminary data.</text>
</comment>
<sequence length="407" mass="47494">MLLGNYNQAHQIIYEEGMKLNETLEAEGISTEDLDQWQQDQRKYFDSNLGKEPEENLHRIAYVELLMEYSEARDKAHFKGTAFLNAIPDDYNIHQNPAPETYESTLSKTRQLETHRRRAREKVKELEGELVEMELRLHIEKRWDAATPEYCQTAQYINERKYHRALEDVQKLVVQRLFELHRLNLSSIGYKARVALAKAIRTRSRAIQTAINRYNCAVLALGRTDTLDFARAAQFNFVEEFELLKNSHADLTGARWKEPRIREAMKRHQRIKRAHEEVARLHVEILRVYSAIEAEEEQFRDVLRRLKVSKDPIHATVNEFCRRRSRANRVVMSSLYKITDLPAYRGPKLTRGRRKGELEGDRNSMEIDSESIEADLDDAREEFDGADDETETQIGGIVDFISDLATS</sequence>
<evidence type="ECO:0000256" key="2">
    <source>
        <dbReference type="SAM" id="MobiDB-lite"/>
    </source>
</evidence>
<name>A0A4Q2DMI2_9AGAR</name>
<dbReference type="STRING" id="2316362.A0A4Q2DMI2"/>
<evidence type="ECO:0000256" key="1">
    <source>
        <dbReference type="SAM" id="Coils"/>
    </source>
</evidence>
<protein>
    <submittedName>
        <fullName evidence="3">Uncharacterized protein</fullName>
    </submittedName>
</protein>
<feature type="coiled-coil region" evidence="1">
    <location>
        <begin position="109"/>
        <end position="136"/>
    </location>
</feature>
<evidence type="ECO:0000313" key="4">
    <source>
        <dbReference type="Proteomes" id="UP000290288"/>
    </source>
</evidence>
<dbReference type="Proteomes" id="UP000290288">
    <property type="component" value="Unassembled WGS sequence"/>
</dbReference>
<gene>
    <name evidence="3" type="ORF">EST38_g5446</name>
</gene>
<proteinExistence type="predicted"/>
<feature type="compositionally biased region" description="Basic and acidic residues" evidence="2">
    <location>
        <begin position="355"/>
        <end position="365"/>
    </location>
</feature>
<dbReference type="AlphaFoldDB" id="A0A4Q2DMI2"/>
<evidence type="ECO:0000313" key="3">
    <source>
        <dbReference type="EMBL" id="RXW20422.1"/>
    </source>
</evidence>
<dbReference type="EMBL" id="SDEE01000150">
    <property type="protein sequence ID" value="RXW20422.1"/>
    <property type="molecule type" value="Genomic_DNA"/>
</dbReference>
<accession>A0A4Q2DMI2</accession>